<evidence type="ECO:0000256" key="16">
    <source>
        <dbReference type="ARBA" id="ARBA00034000"/>
    </source>
</evidence>
<dbReference type="InterPro" id="IPR036950">
    <property type="entry name" value="PBP_transglycosylase"/>
</dbReference>
<evidence type="ECO:0000256" key="6">
    <source>
        <dbReference type="ARBA" id="ARBA00022645"/>
    </source>
</evidence>
<sequence length="776" mass="87247">MATKKAPKKTAESSGDYSKYISWFWRLFVGGIALVVLVFLLASWNAFGELPTFEELENPESNLATKIISVDGKQLGTYYNENRTPVKYEQLPQNLVDALVATEDERYYDHSGIDFRGTTRAFAYLGQKGGASTVTQQLAKLLFTGQAARGWKRYAQKIKEYVIATRLERQYTKQEIIAMYLNKQDFLFNAIGVSSAARIYFNKDVEDLELHESAVIVAMLKNPRQYNPYRKISREKSLGRRNQVFKQMEKNGMITTAEKDSLQALPMEVKFTPEGHADGIATYFRENLKKFMASWIKENPKGEDLEGNLTYYNIYRDGLTITTTIDSRMQKIAEDAVAAHMPRLQKEFDRQNEKNKTAPFRDIEEDDVDRIFNNAIKSSSRWHKMKAQGKSEDVIRKSFDIKTDMTIFSWGGEIDTVMTPRDSIRYYKKFLRTGMMSMVPQTGEVRAWVGGNNMTHFQYDHVQLGKRQVGSTFKPFLYATAVDQLKISPCDTLPNTIYCIAAGSHGNTKDWCPENSGGEMGGMITMKDALAQSVNTVSARLMDKVGPQPVIDLVSKLGVDTSNIPAVPSIALGTADLSLYEMVSAYGAFANQGVYVKPQIVSTIQDKNGTILYQHVPETRDVLSAESAYVTLQMMEGVTRSGSGSRLRHTWRGKDPVYRKAVTGYPYGFTNAIAGKTGTTQNQSDGWFMGIVPNLVTGVWVGGDDRAVHFPGINYGQGATMALPIWGMYMKGVYENEDLKVSKSEFDKPKDLSITIDCENYKSESVNDELPDELDF</sequence>
<dbReference type="PANTHER" id="PTHR32282:SF11">
    <property type="entry name" value="PENICILLIN-BINDING PROTEIN 1B"/>
    <property type="match status" value="1"/>
</dbReference>
<evidence type="ECO:0000256" key="7">
    <source>
        <dbReference type="ARBA" id="ARBA00022670"/>
    </source>
</evidence>
<reference evidence="22" key="1">
    <citation type="journal article" date="2019" name="Int. J. Syst. Evol. Microbiol.">
        <title>The Global Catalogue of Microorganisms (GCM) 10K type strain sequencing project: providing services to taxonomists for standard genome sequencing and annotation.</title>
        <authorList>
            <consortium name="The Broad Institute Genomics Platform"/>
            <consortium name="The Broad Institute Genome Sequencing Center for Infectious Disease"/>
            <person name="Wu L."/>
            <person name="Ma J."/>
        </authorList>
    </citation>
    <scope>NUCLEOTIDE SEQUENCE [LARGE SCALE GENOMIC DNA]</scope>
    <source>
        <strain evidence="22">CGMCC 4.7427</strain>
    </source>
</reference>
<evidence type="ECO:0000256" key="14">
    <source>
        <dbReference type="ARBA" id="ARBA00023268"/>
    </source>
</evidence>
<evidence type="ECO:0000256" key="4">
    <source>
        <dbReference type="ARBA" id="ARBA00007739"/>
    </source>
</evidence>
<comment type="catalytic activity">
    <reaction evidence="17">
        <text>[GlcNAc-(1-&gt;4)-Mur2Ac(oyl-L-Ala-gamma-D-Glu-L-Lys-D-Ala-D-Ala)](n)-di-trans,octa-cis-undecaprenyl diphosphate + beta-D-GlcNAc-(1-&gt;4)-Mur2Ac(oyl-L-Ala-gamma-D-Glu-L-Lys-D-Ala-D-Ala)-di-trans,octa-cis-undecaprenyl diphosphate = [GlcNAc-(1-&gt;4)-Mur2Ac(oyl-L-Ala-gamma-D-Glu-L-Lys-D-Ala-D-Ala)](n+1)-di-trans,octa-cis-undecaprenyl diphosphate + di-trans,octa-cis-undecaprenyl diphosphate + H(+)</text>
        <dbReference type="Rhea" id="RHEA:23708"/>
        <dbReference type="Rhea" id="RHEA-COMP:9602"/>
        <dbReference type="Rhea" id="RHEA-COMP:9603"/>
        <dbReference type="ChEBI" id="CHEBI:15378"/>
        <dbReference type="ChEBI" id="CHEBI:58405"/>
        <dbReference type="ChEBI" id="CHEBI:60033"/>
        <dbReference type="ChEBI" id="CHEBI:78435"/>
        <dbReference type="EC" id="2.4.99.28"/>
    </reaction>
</comment>
<dbReference type="SUPFAM" id="SSF56601">
    <property type="entry name" value="beta-lactamase/transpeptidase-like"/>
    <property type="match status" value="1"/>
</dbReference>
<evidence type="ECO:0000256" key="10">
    <source>
        <dbReference type="ARBA" id="ARBA00022801"/>
    </source>
</evidence>
<evidence type="ECO:0000256" key="13">
    <source>
        <dbReference type="ARBA" id="ARBA00023136"/>
    </source>
</evidence>
<evidence type="ECO:0000313" key="21">
    <source>
        <dbReference type="EMBL" id="MFC4689283.1"/>
    </source>
</evidence>
<dbReference type="Gene3D" id="3.40.710.10">
    <property type="entry name" value="DD-peptidase/beta-lactamase superfamily"/>
    <property type="match status" value="2"/>
</dbReference>
<dbReference type="PANTHER" id="PTHR32282">
    <property type="entry name" value="BINDING PROTEIN TRANSPEPTIDASE, PUTATIVE-RELATED"/>
    <property type="match status" value="1"/>
</dbReference>
<evidence type="ECO:0000313" key="22">
    <source>
        <dbReference type="Proteomes" id="UP001595878"/>
    </source>
</evidence>
<dbReference type="InterPro" id="IPR012338">
    <property type="entry name" value="Beta-lactam/transpept-like"/>
</dbReference>
<keyword evidence="8" id="KW-0328">Glycosyltransferase</keyword>
<keyword evidence="18" id="KW-0812">Transmembrane</keyword>
<keyword evidence="6" id="KW-0121">Carboxypeptidase</keyword>
<evidence type="ECO:0000259" key="19">
    <source>
        <dbReference type="Pfam" id="PF00905"/>
    </source>
</evidence>
<evidence type="ECO:0000256" key="2">
    <source>
        <dbReference type="ARBA" id="ARBA00004752"/>
    </source>
</evidence>
<dbReference type="Pfam" id="PF00912">
    <property type="entry name" value="Transgly"/>
    <property type="match status" value="1"/>
</dbReference>
<evidence type="ECO:0000256" key="15">
    <source>
        <dbReference type="ARBA" id="ARBA00023316"/>
    </source>
</evidence>
<gene>
    <name evidence="21" type="ORF">ACFO5T_02460</name>
</gene>
<keyword evidence="12" id="KW-0573">Peptidoglycan synthesis</keyword>
<feature type="domain" description="Penicillin-binding protein transpeptidase" evidence="19">
    <location>
        <begin position="438"/>
        <end position="694"/>
    </location>
</feature>
<keyword evidence="22" id="KW-1185">Reference proteome</keyword>
<dbReference type="Pfam" id="PF00905">
    <property type="entry name" value="Transpeptidase"/>
    <property type="match status" value="1"/>
</dbReference>
<dbReference type="InterPro" id="IPR023346">
    <property type="entry name" value="Lysozyme-like_dom_sf"/>
</dbReference>
<name>A0ABV9L5T8_9FLAO</name>
<feature type="transmembrane region" description="Helical" evidence="18">
    <location>
        <begin position="23"/>
        <end position="44"/>
    </location>
</feature>
<evidence type="ECO:0000256" key="9">
    <source>
        <dbReference type="ARBA" id="ARBA00022679"/>
    </source>
</evidence>
<accession>A0ABV9L5T8</accession>
<dbReference type="Proteomes" id="UP001595878">
    <property type="component" value="Unassembled WGS sequence"/>
</dbReference>
<comment type="subcellular location">
    <subcellularLocation>
        <location evidence="1">Cell membrane</location>
    </subcellularLocation>
</comment>
<evidence type="ECO:0000256" key="3">
    <source>
        <dbReference type="ARBA" id="ARBA00007090"/>
    </source>
</evidence>
<comment type="caution">
    <text evidence="21">The sequence shown here is derived from an EMBL/GenBank/DDBJ whole genome shotgun (WGS) entry which is preliminary data.</text>
</comment>
<comment type="similarity">
    <text evidence="3">In the C-terminal section; belongs to the transpeptidase family.</text>
</comment>
<comment type="catalytic activity">
    <reaction evidence="16">
        <text>Preferential cleavage: (Ac)2-L-Lys-D-Ala-|-D-Ala. Also transpeptidation of peptidyl-alanyl moieties that are N-acyl substituents of D-alanine.</text>
        <dbReference type="EC" id="3.4.16.4"/>
    </reaction>
</comment>
<keyword evidence="15" id="KW-0961">Cell wall biogenesis/degradation</keyword>
<dbReference type="SUPFAM" id="SSF53955">
    <property type="entry name" value="Lysozyme-like"/>
    <property type="match status" value="1"/>
</dbReference>
<keyword evidence="14" id="KW-0511">Multifunctional enzyme</keyword>
<dbReference type="InterPro" id="IPR050396">
    <property type="entry name" value="Glycosyltr_51/Transpeptidase"/>
</dbReference>
<keyword evidence="18" id="KW-1133">Transmembrane helix</keyword>
<dbReference type="Gene3D" id="1.10.3810.10">
    <property type="entry name" value="Biosynthetic peptidoglycan transglycosylase-like"/>
    <property type="match status" value="1"/>
</dbReference>
<dbReference type="EMBL" id="JBHSHB010000007">
    <property type="protein sequence ID" value="MFC4689283.1"/>
    <property type="molecule type" value="Genomic_DNA"/>
</dbReference>
<comment type="similarity">
    <text evidence="4">In the N-terminal section; belongs to the glycosyltransferase 51 family.</text>
</comment>
<evidence type="ECO:0000256" key="1">
    <source>
        <dbReference type="ARBA" id="ARBA00004236"/>
    </source>
</evidence>
<dbReference type="RefSeq" id="WP_380031748.1">
    <property type="nucleotide sequence ID" value="NZ_JBHSHB010000007.1"/>
</dbReference>
<dbReference type="InterPro" id="IPR001460">
    <property type="entry name" value="PCN-bd_Tpept"/>
</dbReference>
<protein>
    <submittedName>
        <fullName evidence="21">Penicillin-binding protein 1A</fullName>
    </submittedName>
</protein>
<organism evidence="21 22">
    <name type="scientific">Dokdonia genika</name>
    <dbReference type="NCBI Taxonomy" id="308113"/>
    <lineage>
        <taxon>Bacteria</taxon>
        <taxon>Pseudomonadati</taxon>
        <taxon>Bacteroidota</taxon>
        <taxon>Flavobacteriia</taxon>
        <taxon>Flavobacteriales</taxon>
        <taxon>Flavobacteriaceae</taxon>
        <taxon>Dokdonia</taxon>
    </lineage>
</organism>
<evidence type="ECO:0000256" key="18">
    <source>
        <dbReference type="SAM" id="Phobius"/>
    </source>
</evidence>
<keyword evidence="10" id="KW-0378">Hydrolase</keyword>
<evidence type="ECO:0000259" key="20">
    <source>
        <dbReference type="Pfam" id="PF00912"/>
    </source>
</evidence>
<evidence type="ECO:0000256" key="11">
    <source>
        <dbReference type="ARBA" id="ARBA00022960"/>
    </source>
</evidence>
<keyword evidence="13 18" id="KW-0472">Membrane</keyword>
<feature type="domain" description="Glycosyl transferase family 51" evidence="20">
    <location>
        <begin position="72"/>
        <end position="248"/>
    </location>
</feature>
<dbReference type="InterPro" id="IPR001264">
    <property type="entry name" value="Glyco_trans_51"/>
</dbReference>
<comment type="pathway">
    <text evidence="2">Cell wall biogenesis; peptidoglycan biosynthesis.</text>
</comment>
<keyword evidence="11" id="KW-0133">Cell shape</keyword>
<keyword evidence="7" id="KW-0645">Protease</keyword>
<keyword evidence="9" id="KW-0808">Transferase</keyword>
<evidence type="ECO:0000256" key="8">
    <source>
        <dbReference type="ARBA" id="ARBA00022676"/>
    </source>
</evidence>
<keyword evidence="5" id="KW-1003">Cell membrane</keyword>
<evidence type="ECO:0000256" key="5">
    <source>
        <dbReference type="ARBA" id="ARBA00022475"/>
    </source>
</evidence>
<evidence type="ECO:0000256" key="17">
    <source>
        <dbReference type="ARBA" id="ARBA00049902"/>
    </source>
</evidence>
<evidence type="ECO:0000256" key="12">
    <source>
        <dbReference type="ARBA" id="ARBA00022984"/>
    </source>
</evidence>
<proteinExistence type="inferred from homology"/>